<accession>A0ABV5X8X7</accession>
<keyword evidence="3" id="KW-1185">Reference proteome</keyword>
<name>A0ABV5X8X7_9NOCA</name>
<feature type="domain" description="DinB-like" evidence="1">
    <location>
        <begin position="37"/>
        <end position="168"/>
    </location>
</feature>
<dbReference type="SUPFAM" id="SSF109854">
    <property type="entry name" value="DinB/YfiT-like putative metalloenzymes"/>
    <property type="match status" value="1"/>
</dbReference>
<dbReference type="Gene3D" id="1.20.120.450">
    <property type="entry name" value="dinb family like domain"/>
    <property type="match status" value="1"/>
</dbReference>
<dbReference type="RefSeq" id="WP_378373773.1">
    <property type="nucleotide sequence ID" value="NZ_JBHMAS010000002.1"/>
</dbReference>
<evidence type="ECO:0000313" key="3">
    <source>
        <dbReference type="Proteomes" id="UP001589587"/>
    </source>
</evidence>
<dbReference type="EMBL" id="JBHMAS010000002">
    <property type="protein sequence ID" value="MFB9778471.1"/>
    <property type="molecule type" value="Genomic_DNA"/>
</dbReference>
<dbReference type="Pfam" id="PF12867">
    <property type="entry name" value="DinB_2"/>
    <property type="match status" value="1"/>
</dbReference>
<proteinExistence type="predicted"/>
<protein>
    <submittedName>
        <fullName evidence="2">DinB family protein</fullName>
    </submittedName>
</protein>
<comment type="caution">
    <text evidence="2">The sequence shown here is derived from an EMBL/GenBank/DDBJ whole genome shotgun (WGS) entry which is preliminary data.</text>
</comment>
<reference evidence="2 3" key="1">
    <citation type="submission" date="2024-09" db="EMBL/GenBank/DDBJ databases">
        <authorList>
            <person name="Sun Q."/>
            <person name="Mori K."/>
        </authorList>
    </citation>
    <scope>NUCLEOTIDE SEQUENCE [LARGE SCALE GENOMIC DNA]</scope>
    <source>
        <strain evidence="2 3">JCM 11411</strain>
    </source>
</reference>
<dbReference type="InterPro" id="IPR034660">
    <property type="entry name" value="DinB/YfiT-like"/>
</dbReference>
<organism evidence="2 3">
    <name type="scientific">Rhodococcus baikonurensis</name>
    <dbReference type="NCBI Taxonomy" id="172041"/>
    <lineage>
        <taxon>Bacteria</taxon>
        <taxon>Bacillati</taxon>
        <taxon>Actinomycetota</taxon>
        <taxon>Actinomycetes</taxon>
        <taxon>Mycobacteriales</taxon>
        <taxon>Nocardiaceae</taxon>
        <taxon>Rhodococcus</taxon>
        <taxon>Rhodococcus erythropolis group</taxon>
    </lineage>
</organism>
<sequence>MPITPDTKNWTWVLERPCAECGFDSSTVAFTDVPDLVRGNATSWVEVLERENVTERPDNETWSALEYSAHVRDVFRIFKVRLEQMLQFDDPTFENWDQDATAEAERYNDQDPATVASELSDAAAEVANAFETVPEGSRQRRGLRSDGSAFTVESLAAYFIHDPIHHLHDVSA</sequence>
<dbReference type="Proteomes" id="UP001589587">
    <property type="component" value="Unassembled WGS sequence"/>
</dbReference>
<evidence type="ECO:0000259" key="1">
    <source>
        <dbReference type="Pfam" id="PF12867"/>
    </source>
</evidence>
<gene>
    <name evidence="2" type="ORF">ACFFQ6_02160</name>
</gene>
<evidence type="ECO:0000313" key="2">
    <source>
        <dbReference type="EMBL" id="MFB9778471.1"/>
    </source>
</evidence>
<dbReference type="InterPro" id="IPR024775">
    <property type="entry name" value="DinB-like"/>
</dbReference>